<dbReference type="STRING" id="1300341.I595_1387"/>
<accession>A0A0P7A7Y4</accession>
<organism evidence="1 2">
    <name type="scientific">Croceitalea dokdonensis DOKDO 023</name>
    <dbReference type="NCBI Taxonomy" id="1300341"/>
    <lineage>
        <taxon>Bacteria</taxon>
        <taxon>Pseudomonadati</taxon>
        <taxon>Bacteroidota</taxon>
        <taxon>Flavobacteriia</taxon>
        <taxon>Flavobacteriales</taxon>
        <taxon>Flavobacteriaceae</taxon>
        <taxon>Croceitalea</taxon>
    </lineage>
</organism>
<keyword evidence="2" id="KW-1185">Reference proteome</keyword>
<gene>
    <name evidence="1" type="ORF">I595_1387</name>
</gene>
<evidence type="ECO:0000313" key="2">
    <source>
        <dbReference type="Proteomes" id="UP000050280"/>
    </source>
</evidence>
<evidence type="ECO:0000313" key="1">
    <source>
        <dbReference type="EMBL" id="KPM32960.1"/>
    </source>
</evidence>
<comment type="caution">
    <text evidence="1">The sequence shown here is derived from an EMBL/GenBank/DDBJ whole genome shotgun (WGS) entry which is preliminary data.</text>
</comment>
<dbReference type="Proteomes" id="UP000050280">
    <property type="component" value="Unassembled WGS sequence"/>
</dbReference>
<dbReference type="AlphaFoldDB" id="A0A0P7A7Y4"/>
<proteinExistence type="predicted"/>
<protein>
    <submittedName>
        <fullName evidence="1">Uncharacterized protein</fullName>
    </submittedName>
</protein>
<reference evidence="1 2" key="1">
    <citation type="submission" date="2015-09" db="EMBL/GenBank/DDBJ databases">
        <title>Genome sequence of the marine flavobacterium Croceitalea dokdonensis DOKDO 023 that contains proton- and sodium-pumping rhodopsins.</title>
        <authorList>
            <person name="Kwon S.-K."/>
            <person name="Lee H.K."/>
            <person name="Kwak M.-J."/>
            <person name="Kim J.F."/>
        </authorList>
    </citation>
    <scope>NUCLEOTIDE SEQUENCE [LARGE SCALE GENOMIC DNA]</scope>
    <source>
        <strain evidence="1 2">DOKDO 023</strain>
    </source>
</reference>
<dbReference type="EMBL" id="LDJX01000002">
    <property type="protein sequence ID" value="KPM32960.1"/>
    <property type="molecule type" value="Genomic_DNA"/>
</dbReference>
<name>A0A0P7A7Y4_9FLAO</name>
<sequence>MTTTLWDTVKSAALNGMIGYLPATKRNAKCLLIMMRQT</sequence>